<evidence type="ECO:0000313" key="2">
    <source>
        <dbReference type="Proteomes" id="UP001303115"/>
    </source>
</evidence>
<dbReference type="AlphaFoldDB" id="A0AAN6SKT2"/>
<evidence type="ECO:0000313" key="1">
    <source>
        <dbReference type="EMBL" id="KAK4032066.1"/>
    </source>
</evidence>
<dbReference type="SUPFAM" id="SSF53474">
    <property type="entry name" value="alpha/beta-Hydrolases"/>
    <property type="match status" value="1"/>
</dbReference>
<keyword evidence="2" id="KW-1185">Reference proteome</keyword>
<evidence type="ECO:0008006" key="3">
    <source>
        <dbReference type="Google" id="ProtNLM"/>
    </source>
</evidence>
<accession>A0AAN6SKT2</accession>
<dbReference type="EMBL" id="MU854655">
    <property type="protein sequence ID" value="KAK4032066.1"/>
    <property type="molecule type" value="Genomic_DNA"/>
</dbReference>
<comment type="caution">
    <text evidence="1">The sequence shown here is derived from an EMBL/GenBank/DDBJ whole genome shotgun (WGS) entry which is preliminary data.</text>
</comment>
<organism evidence="1 2">
    <name type="scientific">Parachaetomium inaequale</name>
    <dbReference type="NCBI Taxonomy" id="2588326"/>
    <lineage>
        <taxon>Eukaryota</taxon>
        <taxon>Fungi</taxon>
        <taxon>Dikarya</taxon>
        <taxon>Ascomycota</taxon>
        <taxon>Pezizomycotina</taxon>
        <taxon>Sordariomycetes</taxon>
        <taxon>Sordariomycetidae</taxon>
        <taxon>Sordariales</taxon>
        <taxon>Chaetomiaceae</taxon>
        <taxon>Parachaetomium</taxon>
    </lineage>
</organism>
<dbReference type="InterPro" id="IPR029058">
    <property type="entry name" value="AB_hydrolase_fold"/>
</dbReference>
<dbReference type="Gene3D" id="3.40.50.1820">
    <property type="entry name" value="alpha/beta hydrolase"/>
    <property type="match status" value="1"/>
</dbReference>
<dbReference type="Proteomes" id="UP001303115">
    <property type="component" value="Unassembled WGS sequence"/>
</dbReference>
<reference evidence="2" key="1">
    <citation type="journal article" date="2023" name="Mol. Phylogenet. Evol.">
        <title>Genome-scale phylogeny and comparative genomics of the fungal order Sordariales.</title>
        <authorList>
            <person name="Hensen N."/>
            <person name="Bonometti L."/>
            <person name="Westerberg I."/>
            <person name="Brannstrom I.O."/>
            <person name="Guillou S."/>
            <person name="Cros-Aarteil S."/>
            <person name="Calhoun S."/>
            <person name="Haridas S."/>
            <person name="Kuo A."/>
            <person name="Mondo S."/>
            <person name="Pangilinan J."/>
            <person name="Riley R."/>
            <person name="LaButti K."/>
            <person name="Andreopoulos B."/>
            <person name="Lipzen A."/>
            <person name="Chen C."/>
            <person name="Yan M."/>
            <person name="Daum C."/>
            <person name="Ng V."/>
            <person name="Clum A."/>
            <person name="Steindorff A."/>
            <person name="Ohm R.A."/>
            <person name="Martin F."/>
            <person name="Silar P."/>
            <person name="Natvig D.O."/>
            <person name="Lalanne C."/>
            <person name="Gautier V."/>
            <person name="Ament-Velasquez S.L."/>
            <person name="Kruys A."/>
            <person name="Hutchinson M.I."/>
            <person name="Powell A.J."/>
            <person name="Barry K."/>
            <person name="Miller A.N."/>
            <person name="Grigoriev I.V."/>
            <person name="Debuchy R."/>
            <person name="Gladieux P."/>
            <person name="Hiltunen Thoren M."/>
            <person name="Johannesson H."/>
        </authorList>
    </citation>
    <scope>NUCLEOTIDE SEQUENCE [LARGE SCALE GENOMIC DNA]</scope>
    <source>
        <strain evidence="2">CBS 284.82</strain>
    </source>
</reference>
<protein>
    <recommendedName>
        <fullName evidence="3">AB hydrolase-1 domain-containing protein</fullName>
    </recommendedName>
</protein>
<name>A0AAN6SKT2_9PEZI</name>
<gene>
    <name evidence="1" type="ORF">C8A01DRAFT_51061</name>
</gene>
<sequence length="299" mass="32403">MKPFTLTLTNDAKFKSLIVGLHGGSYSSAYFHVDEKHTAALDSNGLGVPWVAIDRPGYKGSTSSYPIPEGSSYHEILGDWLHRLILSALWQEFGKPQDCNSMVLLGHRLGTPGAVIAAAELSGEAEAGNPSSSPLSGIITSGFGTQAATISDKQPQRRRLTGVARAHPLPPEVKNAVMLPQGTCDPAIYAHTARLNEPFPAAEHDVALLTVFAARFRTEWAPRVRVPVMIGIAERDAWWKGDEKHVRDSAAAFRASHKVEGSVVRDAPHNLEMSYWAQAWYARCFGFGLECAVGFARAG</sequence>
<proteinExistence type="predicted"/>